<keyword evidence="2" id="KW-0805">Transcription regulation</keyword>
<evidence type="ECO:0000256" key="2">
    <source>
        <dbReference type="ARBA" id="ARBA00023015"/>
    </source>
</evidence>
<dbReference type="PANTHER" id="PTHR30419">
    <property type="entry name" value="HTH-TYPE TRANSCRIPTIONAL REGULATOR YBHD"/>
    <property type="match status" value="1"/>
</dbReference>
<name>A0ABT4JAH3_9RHOB</name>
<evidence type="ECO:0000313" key="6">
    <source>
        <dbReference type="EMBL" id="MCZ0964081.1"/>
    </source>
</evidence>
<dbReference type="Gene3D" id="3.40.190.290">
    <property type="match status" value="1"/>
</dbReference>
<keyword evidence="4" id="KW-0804">Transcription</keyword>
<reference evidence="6" key="1">
    <citation type="submission" date="2022-12" db="EMBL/GenBank/DDBJ databases">
        <title>Paracoccus sp. EF6 isolated from a lake water.</title>
        <authorList>
            <person name="Liu H."/>
        </authorList>
    </citation>
    <scope>NUCLEOTIDE SEQUENCE</scope>
    <source>
        <strain evidence="6">EF6</strain>
    </source>
</reference>
<dbReference type="PROSITE" id="PS50931">
    <property type="entry name" value="HTH_LYSR"/>
    <property type="match status" value="1"/>
</dbReference>
<dbReference type="SUPFAM" id="SSF46785">
    <property type="entry name" value="Winged helix' DNA-binding domain"/>
    <property type="match status" value="1"/>
</dbReference>
<gene>
    <name evidence="6" type="ORF">OU682_21055</name>
</gene>
<dbReference type="RefSeq" id="WP_268944177.1">
    <property type="nucleotide sequence ID" value="NZ_JAPTYD010000066.1"/>
</dbReference>
<dbReference type="PANTHER" id="PTHR30419:SF2">
    <property type="entry name" value="LYSR FAMILY TRANSCRIPTIONAL REGULATOR"/>
    <property type="match status" value="1"/>
</dbReference>
<dbReference type="Gene3D" id="1.10.10.10">
    <property type="entry name" value="Winged helix-like DNA-binding domain superfamily/Winged helix DNA-binding domain"/>
    <property type="match status" value="1"/>
</dbReference>
<accession>A0ABT4JAH3</accession>
<evidence type="ECO:0000256" key="4">
    <source>
        <dbReference type="ARBA" id="ARBA00023163"/>
    </source>
</evidence>
<keyword evidence="7" id="KW-1185">Reference proteome</keyword>
<evidence type="ECO:0000259" key="5">
    <source>
        <dbReference type="PROSITE" id="PS50931"/>
    </source>
</evidence>
<sequence>MSPRIAVDRFSLTTLRIFVAVAEERVLTRAAEREAIALSAASKRLADLEADVGVPLFDRSPRGMHLTAAGETLIHHARRVLSHAHDMAADMADFGAGVRGHVKLLANLSAIVAYLPEDLEGFFLTHPDLRIDLQERPSIEVVRGVAMSEAELGICSAHAELNGLVGRPYKRDDLVLAMRSDHPLAGQGPISFRDSLGYDQIGLHADSSIFMRSQRAAQEEGLTLRCRIHVPGFDAVCRTVQAGLGIALIPAPVFDIIGPSMNLHCEPLADPWARRDLMLVHRPDARLSAAARHLYRALGTS</sequence>
<evidence type="ECO:0000256" key="1">
    <source>
        <dbReference type="ARBA" id="ARBA00009437"/>
    </source>
</evidence>
<dbReference type="InterPro" id="IPR000847">
    <property type="entry name" value="LysR_HTH_N"/>
</dbReference>
<dbReference type="Pfam" id="PF03466">
    <property type="entry name" value="LysR_substrate"/>
    <property type="match status" value="1"/>
</dbReference>
<dbReference type="SUPFAM" id="SSF53850">
    <property type="entry name" value="Periplasmic binding protein-like II"/>
    <property type="match status" value="1"/>
</dbReference>
<dbReference type="InterPro" id="IPR036390">
    <property type="entry name" value="WH_DNA-bd_sf"/>
</dbReference>
<organism evidence="6 7">
    <name type="scientific">Paracoccus benzoatiresistens</name>
    <dbReference type="NCBI Taxonomy" id="2997341"/>
    <lineage>
        <taxon>Bacteria</taxon>
        <taxon>Pseudomonadati</taxon>
        <taxon>Pseudomonadota</taxon>
        <taxon>Alphaproteobacteria</taxon>
        <taxon>Rhodobacterales</taxon>
        <taxon>Paracoccaceae</taxon>
        <taxon>Paracoccus</taxon>
    </lineage>
</organism>
<feature type="domain" description="HTH lysR-type" evidence="5">
    <location>
        <begin position="10"/>
        <end position="67"/>
    </location>
</feature>
<dbReference type="EMBL" id="JAPTYD010000066">
    <property type="protein sequence ID" value="MCZ0964081.1"/>
    <property type="molecule type" value="Genomic_DNA"/>
</dbReference>
<evidence type="ECO:0000256" key="3">
    <source>
        <dbReference type="ARBA" id="ARBA00023125"/>
    </source>
</evidence>
<dbReference type="InterPro" id="IPR036388">
    <property type="entry name" value="WH-like_DNA-bd_sf"/>
</dbReference>
<dbReference type="Proteomes" id="UP001149822">
    <property type="component" value="Unassembled WGS sequence"/>
</dbReference>
<dbReference type="CDD" id="cd08421">
    <property type="entry name" value="PBP2_LTTR_like_1"/>
    <property type="match status" value="1"/>
</dbReference>
<keyword evidence="3" id="KW-0238">DNA-binding</keyword>
<dbReference type="InterPro" id="IPR050950">
    <property type="entry name" value="HTH-type_LysR_regulators"/>
</dbReference>
<dbReference type="InterPro" id="IPR005119">
    <property type="entry name" value="LysR_subst-bd"/>
</dbReference>
<proteinExistence type="inferred from homology"/>
<comment type="similarity">
    <text evidence="1">Belongs to the LysR transcriptional regulatory family.</text>
</comment>
<dbReference type="Pfam" id="PF00126">
    <property type="entry name" value="HTH_1"/>
    <property type="match status" value="1"/>
</dbReference>
<comment type="caution">
    <text evidence="6">The sequence shown here is derived from an EMBL/GenBank/DDBJ whole genome shotgun (WGS) entry which is preliminary data.</text>
</comment>
<evidence type="ECO:0000313" key="7">
    <source>
        <dbReference type="Proteomes" id="UP001149822"/>
    </source>
</evidence>
<protein>
    <submittedName>
        <fullName evidence="6">LysR family transcriptional regulator</fullName>
    </submittedName>
</protein>